<dbReference type="AlphaFoldDB" id="A0AAW2YWX0"/>
<evidence type="ECO:0000256" key="6">
    <source>
        <dbReference type="SAM" id="Phobius"/>
    </source>
</evidence>
<dbReference type="PANTHER" id="PTHR13414:SF9">
    <property type="entry name" value="PROTON-COUPLED ZINC ANTIPORTER SLC30A9, MITOCHONDRIAL"/>
    <property type="match status" value="1"/>
</dbReference>
<dbReference type="InterPro" id="IPR040177">
    <property type="entry name" value="SLC30A9"/>
</dbReference>
<dbReference type="GO" id="GO:0005783">
    <property type="term" value="C:endoplasmic reticulum"/>
    <property type="evidence" value="ECO:0007669"/>
    <property type="project" value="TreeGrafter"/>
</dbReference>
<keyword evidence="2" id="KW-0813">Transport</keyword>
<dbReference type="NCBIfam" id="TIGR01297">
    <property type="entry name" value="CDF"/>
    <property type="match status" value="1"/>
</dbReference>
<dbReference type="Pfam" id="PF01545">
    <property type="entry name" value="Cation_efflux"/>
    <property type="match status" value="1"/>
</dbReference>
<proteinExistence type="predicted"/>
<dbReference type="GO" id="GO:0006882">
    <property type="term" value="P:intracellular zinc ion homeostasis"/>
    <property type="evidence" value="ECO:0007669"/>
    <property type="project" value="TreeGrafter"/>
</dbReference>
<keyword evidence="4 6" id="KW-1133">Transmembrane helix</keyword>
<sequence>MLRLALPTSTRVLAPRFKVLFTTPVHRYTSNKDLGPPNQNIINKPNVQTQNPIHTTPSLFEIYQEKRLAQNPRKQVKNENLATSEAEQKSASNAVIRAIFGNIFVTSIKFTCAVVTGSAAMLAEGFHTLVDSINQGLLYFGMRQAQRAPDSRHQYGYGRVTYFWSLVSAMGMFWVGCGATSWHGIMMIFDPPTLIAYGYITPVVLAISLAVDGAVLLSVIRDIKENKPANMSLIQYAKRIKDPMLMAVLLEDIAACLGVVLASAGIAATVITGNPVFDGIASLCIGALMGGVSYALISMNKQYLTGQAVDSKIILQIQDIIIKRPSVEAIARVQSQWVGPYSFAYKAEIDFDGAYFAKILRQAGYEDQFLQVNEKEKLRELMSIYTEDVTKMVESEVADIESEIRALFPDASFIELEPSSAFSTMKSISAKFAKDDTH</sequence>
<organism evidence="8 9">
    <name type="scientific">Acrasis kona</name>
    <dbReference type="NCBI Taxonomy" id="1008807"/>
    <lineage>
        <taxon>Eukaryota</taxon>
        <taxon>Discoba</taxon>
        <taxon>Heterolobosea</taxon>
        <taxon>Tetramitia</taxon>
        <taxon>Eutetramitia</taxon>
        <taxon>Acrasidae</taxon>
        <taxon>Acrasis</taxon>
    </lineage>
</organism>
<dbReference type="GO" id="GO:0006829">
    <property type="term" value="P:zinc ion transport"/>
    <property type="evidence" value="ECO:0007669"/>
    <property type="project" value="InterPro"/>
</dbReference>
<protein>
    <submittedName>
        <fullName evidence="8">Zinc transporter</fullName>
    </submittedName>
</protein>
<reference evidence="8 9" key="1">
    <citation type="submission" date="2024-03" db="EMBL/GenBank/DDBJ databases">
        <title>The Acrasis kona genome and developmental transcriptomes reveal deep origins of eukaryotic multicellular pathways.</title>
        <authorList>
            <person name="Sheikh S."/>
            <person name="Fu C.-J."/>
            <person name="Brown M.W."/>
            <person name="Baldauf S.L."/>
        </authorList>
    </citation>
    <scope>NUCLEOTIDE SEQUENCE [LARGE SCALE GENOMIC DNA]</scope>
    <source>
        <strain evidence="8 9">ATCC MYA-3509</strain>
    </source>
</reference>
<keyword evidence="3 6" id="KW-0812">Transmembrane</keyword>
<evidence type="ECO:0000256" key="1">
    <source>
        <dbReference type="ARBA" id="ARBA00004141"/>
    </source>
</evidence>
<dbReference type="Gene3D" id="1.20.1510.10">
    <property type="entry name" value="Cation efflux protein transmembrane domain"/>
    <property type="match status" value="1"/>
</dbReference>
<comment type="subcellular location">
    <subcellularLocation>
        <location evidence="1">Membrane</location>
        <topology evidence="1">Multi-pass membrane protein</topology>
    </subcellularLocation>
</comment>
<feature type="transmembrane region" description="Helical" evidence="6">
    <location>
        <begin position="277"/>
        <end position="297"/>
    </location>
</feature>
<feature type="transmembrane region" description="Helical" evidence="6">
    <location>
        <begin position="162"/>
        <end position="185"/>
    </location>
</feature>
<dbReference type="InterPro" id="IPR058533">
    <property type="entry name" value="Cation_efflux_TM"/>
</dbReference>
<comment type="caution">
    <text evidence="8">The sequence shown here is derived from an EMBL/GenBank/DDBJ whole genome shotgun (WGS) entry which is preliminary data.</text>
</comment>
<evidence type="ECO:0000313" key="9">
    <source>
        <dbReference type="Proteomes" id="UP001431209"/>
    </source>
</evidence>
<evidence type="ECO:0000256" key="5">
    <source>
        <dbReference type="ARBA" id="ARBA00023136"/>
    </source>
</evidence>
<keyword evidence="5 6" id="KW-0472">Membrane</keyword>
<evidence type="ECO:0000313" key="8">
    <source>
        <dbReference type="EMBL" id="KAL0481953.1"/>
    </source>
</evidence>
<dbReference type="Proteomes" id="UP001431209">
    <property type="component" value="Unassembled WGS sequence"/>
</dbReference>
<evidence type="ECO:0000256" key="4">
    <source>
        <dbReference type="ARBA" id="ARBA00022989"/>
    </source>
</evidence>
<keyword evidence="9" id="KW-1185">Reference proteome</keyword>
<dbReference type="InterPro" id="IPR002524">
    <property type="entry name" value="Cation_efflux"/>
</dbReference>
<dbReference type="PANTHER" id="PTHR13414">
    <property type="entry name" value="HUEL-CATION TRANSPORTER"/>
    <property type="match status" value="1"/>
</dbReference>
<evidence type="ECO:0000256" key="2">
    <source>
        <dbReference type="ARBA" id="ARBA00022448"/>
    </source>
</evidence>
<evidence type="ECO:0000256" key="3">
    <source>
        <dbReference type="ARBA" id="ARBA00022692"/>
    </source>
</evidence>
<dbReference type="GO" id="GO:0016020">
    <property type="term" value="C:membrane"/>
    <property type="evidence" value="ECO:0007669"/>
    <property type="project" value="UniProtKB-SubCell"/>
</dbReference>
<dbReference type="InterPro" id="IPR027469">
    <property type="entry name" value="Cation_efflux_TMD_sf"/>
</dbReference>
<gene>
    <name evidence="8" type="ORF">AKO1_013192</name>
</gene>
<name>A0AAW2YWX0_9EUKA</name>
<dbReference type="SUPFAM" id="SSF161111">
    <property type="entry name" value="Cation efflux protein transmembrane domain-like"/>
    <property type="match status" value="1"/>
</dbReference>
<feature type="transmembrane region" description="Helical" evidence="6">
    <location>
        <begin position="197"/>
        <end position="223"/>
    </location>
</feature>
<feature type="transmembrane region" description="Helical" evidence="6">
    <location>
        <begin position="244"/>
        <end position="271"/>
    </location>
</feature>
<accession>A0AAW2YWX0</accession>
<feature type="domain" description="Cation efflux protein transmembrane" evidence="7">
    <location>
        <begin position="95"/>
        <end position="304"/>
    </location>
</feature>
<evidence type="ECO:0000259" key="7">
    <source>
        <dbReference type="Pfam" id="PF01545"/>
    </source>
</evidence>
<dbReference type="GO" id="GO:0008324">
    <property type="term" value="F:monoatomic cation transmembrane transporter activity"/>
    <property type="evidence" value="ECO:0007669"/>
    <property type="project" value="InterPro"/>
</dbReference>
<dbReference type="EMBL" id="JAOPGA020000798">
    <property type="protein sequence ID" value="KAL0481953.1"/>
    <property type="molecule type" value="Genomic_DNA"/>
</dbReference>